<reference evidence="1 2" key="1">
    <citation type="submission" date="2011-04" db="EMBL/GenBank/DDBJ databases">
        <authorList>
            <person name="Weinstock G."/>
            <person name="Sodergren E."/>
            <person name="Clifton S."/>
            <person name="Fulton L."/>
            <person name="Fulton B."/>
            <person name="Courtney L."/>
            <person name="Fronick C."/>
            <person name="Harrison M."/>
            <person name="Strong C."/>
            <person name="Farmer C."/>
            <person name="Delahaunty K."/>
            <person name="Markovic C."/>
            <person name="Hall O."/>
            <person name="Minx P."/>
            <person name="Tomlinson C."/>
            <person name="Mitreva M."/>
            <person name="Hou S."/>
            <person name="Chen J."/>
            <person name="Wollam A."/>
            <person name="Pepin K.H."/>
            <person name="Johnson M."/>
            <person name="Bhonagiri V."/>
            <person name="Zhang X."/>
            <person name="Suruliraj S."/>
            <person name="Warren W."/>
            <person name="Chinwalla A."/>
            <person name="Mardis E.R."/>
            <person name="Wilson R.K."/>
        </authorList>
    </citation>
    <scope>NUCLEOTIDE SEQUENCE [LARGE SCALE GENOMIC DNA]</scope>
    <source>
        <strain evidence="1 2">6014059</strain>
    </source>
</reference>
<accession>A0A828SXZ0</accession>
<evidence type="ECO:0000313" key="2">
    <source>
        <dbReference type="Proteomes" id="UP000003204"/>
    </source>
</evidence>
<comment type="caution">
    <text evidence="1">The sequence shown here is derived from an EMBL/GenBank/DDBJ whole genome shotgun (WGS) entry which is preliminary data.</text>
</comment>
<dbReference type="AlphaFoldDB" id="A0A828SXZ0"/>
<evidence type="ECO:0000313" key="1">
    <source>
        <dbReference type="EMBL" id="EGJ69543.1"/>
    </source>
</evidence>
<gene>
    <name evidence="1" type="ORF">HMPREF0022_00723</name>
</gene>
<protein>
    <submittedName>
        <fullName evidence="1">Uncharacterized protein</fullName>
    </submittedName>
</protein>
<proteinExistence type="predicted"/>
<dbReference type="EMBL" id="ACYS02000017">
    <property type="protein sequence ID" value="EGJ69543.1"/>
    <property type="molecule type" value="Genomic_DNA"/>
</dbReference>
<sequence length="145" mass="16280">MINIILYREKMNISTLCQMSLLSFMLLNINGCASHPRQSIDLQEYLKNFIGKSSTTIQQDLNLRSLGFQVARTPQKTSDQLIYTILRPLSIPIPMVSNVDMRGGSVPIQSGNLSGNSYDLNFNCKVIFKLKNDIAESIQYEGKAC</sequence>
<organism evidence="1 2">
    <name type="scientific">Acinetobacter baumannii 6014059</name>
    <dbReference type="NCBI Taxonomy" id="525242"/>
    <lineage>
        <taxon>Bacteria</taxon>
        <taxon>Pseudomonadati</taxon>
        <taxon>Pseudomonadota</taxon>
        <taxon>Gammaproteobacteria</taxon>
        <taxon>Moraxellales</taxon>
        <taxon>Moraxellaceae</taxon>
        <taxon>Acinetobacter</taxon>
        <taxon>Acinetobacter calcoaceticus/baumannii complex</taxon>
    </lineage>
</organism>
<name>A0A828SXZ0_ACIBA</name>
<dbReference type="Proteomes" id="UP000003204">
    <property type="component" value="Unassembled WGS sequence"/>
</dbReference>